<feature type="transmembrane region" description="Helical" evidence="5">
    <location>
        <begin position="24"/>
        <end position="55"/>
    </location>
</feature>
<name>A0A269TK90_9BACT</name>
<evidence type="ECO:0000313" key="7">
    <source>
        <dbReference type="Proteomes" id="UP000216943"/>
    </source>
</evidence>
<dbReference type="EMBL" id="NQNY01000001">
    <property type="protein sequence ID" value="PAK21801.1"/>
    <property type="molecule type" value="Genomic_DNA"/>
</dbReference>
<dbReference type="GO" id="GO:0005886">
    <property type="term" value="C:plasma membrane"/>
    <property type="evidence" value="ECO:0007669"/>
    <property type="project" value="UniProtKB-ARBA"/>
</dbReference>
<evidence type="ECO:0008006" key="8">
    <source>
        <dbReference type="Google" id="ProtNLM"/>
    </source>
</evidence>
<accession>A0A269TK90</accession>
<evidence type="ECO:0000256" key="2">
    <source>
        <dbReference type="ARBA" id="ARBA00022692"/>
    </source>
</evidence>
<keyword evidence="3 5" id="KW-1133">Transmembrane helix</keyword>
<dbReference type="AlphaFoldDB" id="A0A269TK90"/>
<protein>
    <recommendedName>
        <fullName evidence="8">Energy-coupling factor transporter transmembrane protein EcfT</fullName>
    </recommendedName>
</protein>
<reference evidence="7" key="1">
    <citation type="submission" date="2017-08" db="EMBL/GenBank/DDBJ databases">
        <authorList>
            <person name="Alvarez-Ponce D."/>
            <person name="Weitzman C.L."/>
            <person name="Tillett R.L."/>
            <person name="Sandmeier F.C."/>
            <person name="Tracy C.R."/>
        </authorList>
    </citation>
    <scope>NUCLEOTIDE SEQUENCE [LARGE SCALE GENOMIC DNA]</scope>
    <source>
        <strain evidence="7">723</strain>
    </source>
</reference>
<evidence type="ECO:0000256" key="1">
    <source>
        <dbReference type="ARBA" id="ARBA00004141"/>
    </source>
</evidence>
<keyword evidence="2 5" id="KW-0812">Transmembrane</keyword>
<evidence type="ECO:0000256" key="3">
    <source>
        <dbReference type="ARBA" id="ARBA00022989"/>
    </source>
</evidence>
<dbReference type="CDD" id="cd16914">
    <property type="entry name" value="EcfT"/>
    <property type="match status" value="1"/>
</dbReference>
<evidence type="ECO:0000256" key="4">
    <source>
        <dbReference type="ARBA" id="ARBA00023136"/>
    </source>
</evidence>
<organism evidence="6 7">
    <name type="scientific">Mycoplasmopsis agassizii</name>
    <dbReference type="NCBI Taxonomy" id="33922"/>
    <lineage>
        <taxon>Bacteria</taxon>
        <taxon>Bacillati</taxon>
        <taxon>Mycoplasmatota</taxon>
        <taxon>Mycoplasmoidales</taxon>
        <taxon>Metamycoplasmataceae</taxon>
        <taxon>Mycoplasmopsis</taxon>
    </lineage>
</organism>
<dbReference type="RefSeq" id="WP_095334456.1">
    <property type="nucleotide sequence ID" value="NZ_NQNY01000001.1"/>
</dbReference>
<feature type="transmembrane region" description="Helical" evidence="5">
    <location>
        <begin position="125"/>
        <end position="145"/>
    </location>
</feature>
<feature type="transmembrane region" description="Helical" evidence="5">
    <location>
        <begin position="67"/>
        <end position="86"/>
    </location>
</feature>
<comment type="caution">
    <text evidence="6">The sequence shown here is derived from an EMBL/GenBank/DDBJ whole genome shotgun (WGS) entry which is preliminary data.</text>
</comment>
<dbReference type="PANTHER" id="PTHR33514:SF13">
    <property type="entry name" value="PROTEIN ABCI12, CHLOROPLASTIC"/>
    <property type="match status" value="1"/>
</dbReference>
<dbReference type="Proteomes" id="UP000216943">
    <property type="component" value="Unassembled WGS sequence"/>
</dbReference>
<evidence type="ECO:0000313" key="6">
    <source>
        <dbReference type="EMBL" id="PAK21801.1"/>
    </source>
</evidence>
<feature type="transmembrane region" description="Helical" evidence="5">
    <location>
        <begin position="265"/>
        <end position="283"/>
    </location>
</feature>
<comment type="subcellular location">
    <subcellularLocation>
        <location evidence="1">Membrane</location>
        <topology evidence="1">Multi-pass membrane protein</topology>
    </subcellularLocation>
</comment>
<dbReference type="OrthoDB" id="8075495at2"/>
<keyword evidence="4 5" id="KW-0472">Membrane</keyword>
<proteinExistence type="predicted"/>
<dbReference type="PANTHER" id="PTHR33514">
    <property type="entry name" value="PROTEIN ABCI12, CHLOROPLASTIC"/>
    <property type="match status" value="1"/>
</dbReference>
<gene>
    <name evidence="6" type="ORF">CJJ23_00445</name>
</gene>
<sequence>MHTSHGSYLNVETSVHHLDGRVKILLAIMMIVFVFLPTGLWGLLLLLGLVLTIFLIAKIPLKLFSTVFKFVLFFLIFVLLINGFFIKPDLTLSDTLNHQNLGATIYSGGGQYGGVEWYSINTKSILRALYIALRIGYVLSIILILTSTTKSLTLTLALQSLLRPLGYLKIPVKTISLIISLGLQSIPLLSQEFHKVIKAQASRGIDVKSHNIIKKIKAYSSVIIPMFVNALKRSEDLSLAMDAKGFDIRAKRSTYHRFHLHLKDIIIFFIIFTILILITLNWWNQQFVDVSTSLTNYLNNPNYLILNKITNDQSFLRFIWFVDFLVTK</sequence>
<dbReference type="InterPro" id="IPR003339">
    <property type="entry name" value="ABC/ECF_trnsptr_transmembrane"/>
</dbReference>
<dbReference type="Pfam" id="PF02361">
    <property type="entry name" value="CbiQ"/>
    <property type="match status" value="1"/>
</dbReference>
<evidence type="ECO:0000256" key="5">
    <source>
        <dbReference type="SAM" id="Phobius"/>
    </source>
</evidence>